<evidence type="ECO:0000313" key="7">
    <source>
        <dbReference type="Proteomes" id="UP000287502"/>
    </source>
</evidence>
<dbReference type="FunFam" id="1.10.601.10:FF:000001">
    <property type="entry name" value="RNA polymerase sigma factor SigA"/>
    <property type="match status" value="1"/>
</dbReference>
<dbReference type="SUPFAM" id="SSF88659">
    <property type="entry name" value="Sigma3 and sigma4 domains of RNA polymerase sigma factors"/>
    <property type="match status" value="2"/>
</dbReference>
<dbReference type="CDD" id="cd06171">
    <property type="entry name" value="Sigma70_r4"/>
    <property type="match status" value="1"/>
</dbReference>
<dbReference type="NCBIfam" id="TIGR02937">
    <property type="entry name" value="sigma70-ECF"/>
    <property type="match status" value="1"/>
</dbReference>
<dbReference type="InterPro" id="IPR007624">
    <property type="entry name" value="RNA_pol_sigma70_r3"/>
</dbReference>
<dbReference type="GO" id="GO:0016987">
    <property type="term" value="F:sigma factor activity"/>
    <property type="evidence" value="ECO:0007669"/>
    <property type="project" value="UniProtKB-KW"/>
</dbReference>
<accession>A0A410JVL0</accession>
<feature type="domain" description="RNA polymerase sigma-70" evidence="5">
    <location>
        <begin position="112"/>
        <end position="125"/>
    </location>
</feature>
<evidence type="ECO:0000313" key="6">
    <source>
        <dbReference type="EMBL" id="QAR32078.1"/>
    </source>
</evidence>
<keyword evidence="3" id="KW-0238">DNA-binding</keyword>
<dbReference type="InterPro" id="IPR014284">
    <property type="entry name" value="RNA_pol_sigma-70_dom"/>
</dbReference>
<dbReference type="Pfam" id="PF04542">
    <property type="entry name" value="Sigma70_r2"/>
    <property type="match status" value="1"/>
</dbReference>
<dbReference type="PANTHER" id="PTHR30603">
    <property type="entry name" value="RNA POLYMERASE SIGMA FACTOR RPO"/>
    <property type="match status" value="1"/>
</dbReference>
<name>A0A410JVL0_9BACT</name>
<protein>
    <submittedName>
        <fullName evidence="6">Sigma-70 family RNA polymerase sigma factor</fullName>
    </submittedName>
</protein>
<evidence type="ECO:0000259" key="5">
    <source>
        <dbReference type="PROSITE" id="PS00715"/>
    </source>
</evidence>
<dbReference type="Gene3D" id="1.20.120.1810">
    <property type="match status" value="1"/>
</dbReference>
<dbReference type="InterPro" id="IPR036388">
    <property type="entry name" value="WH-like_DNA-bd_sf"/>
</dbReference>
<proteinExistence type="predicted"/>
<keyword evidence="7" id="KW-1185">Reference proteome</keyword>
<reference evidence="6 7" key="1">
    <citation type="submission" date="2019-01" db="EMBL/GenBank/DDBJ databases">
        <title>Geovibrio thiophilus DSM 11263, complete genome.</title>
        <authorList>
            <person name="Spring S."/>
            <person name="Bunk B."/>
            <person name="Sproer C."/>
        </authorList>
    </citation>
    <scope>NUCLEOTIDE SEQUENCE [LARGE SCALE GENOMIC DNA]</scope>
    <source>
        <strain evidence="6 7">DSM 11263</strain>
    </source>
</reference>
<dbReference type="AlphaFoldDB" id="A0A410JVL0"/>
<dbReference type="InterPro" id="IPR013325">
    <property type="entry name" value="RNA_pol_sigma_r2"/>
</dbReference>
<dbReference type="SUPFAM" id="SSF88946">
    <property type="entry name" value="Sigma2 domain of RNA polymerase sigma factors"/>
    <property type="match status" value="1"/>
</dbReference>
<dbReference type="RefSeq" id="WP_128465365.1">
    <property type="nucleotide sequence ID" value="NZ_CP035108.1"/>
</dbReference>
<dbReference type="Gene3D" id="1.10.601.10">
    <property type="entry name" value="RNA Polymerase Primary Sigma Factor"/>
    <property type="match status" value="1"/>
</dbReference>
<evidence type="ECO:0000256" key="1">
    <source>
        <dbReference type="ARBA" id="ARBA00023015"/>
    </source>
</evidence>
<dbReference type="PANTHER" id="PTHR30603:SF47">
    <property type="entry name" value="RNA POLYMERASE SIGMA FACTOR SIGD, CHLOROPLASTIC"/>
    <property type="match status" value="1"/>
</dbReference>
<keyword evidence="1" id="KW-0805">Transcription regulation</keyword>
<gene>
    <name evidence="6" type="ORF">EP073_01260</name>
</gene>
<dbReference type="PROSITE" id="PS00715">
    <property type="entry name" value="SIGMA70_1"/>
    <property type="match status" value="1"/>
</dbReference>
<dbReference type="PRINTS" id="PR00046">
    <property type="entry name" value="SIGMA70FCT"/>
</dbReference>
<dbReference type="EMBL" id="CP035108">
    <property type="protein sequence ID" value="QAR32078.1"/>
    <property type="molecule type" value="Genomic_DNA"/>
</dbReference>
<dbReference type="Pfam" id="PF04539">
    <property type="entry name" value="Sigma70_r3"/>
    <property type="match status" value="1"/>
</dbReference>
<dbReference type="GO" id="GO:0006352">
    <property type="term" value="P:DNA-templated transcription initiation"/>
    <property type="evidence" value="ECO:0007669"/>
    <property type="project" value="InterPro"/>
</dbReference>
<dbReference type="Gene3D" id="1.10.10.10">
    <property type="entry name" value="Winged helix-like DNA-binding domain superfamily/Winged helix DNA-binding domain"/>
    <property type="match status" value="2"/>
</dbReference>
<evidence type="ECO:0000256" key="2">
    <source>
        <dbReference type="ARBA" id="ARBA00023082"/>
    </source>
</evidence>
<dbReference type="InterPro" id="IPR009042">
    <property type="entry name" value="RNA_pol_sigma70_r1_2"/>
</dbReference>
<dbReference type="InterPro" id="IPR000943">
    <property type="entry name" value="RNA_pol_sigma70"/>
</dbReference>
<evidence type="ECO:0000256" key="3">
    <source>
        <dbReference type="ARBA" id="ARBA00023125"/>
    </source>
</evidence>
<dbReference type="InterPro" id="IPR007630">
    <property type="entry name" value="RNA_pol_sigma70_r4"/>
</dbReference>
<organism evidence="6 7">
    <name type="scientific">Geovibrio thiophilus</name>
    <dbReference type="NCBI Taxonomy" id="139438"/>
    <lineage>
        <taxon>Bacteria</taxon>
        <taxon>Pseudomonadati</taxon>
        <taxon>Deferribacterota</taxon>
        <taxon>Deferribacteres</taxon>
        <taxon>Deferribacterales</taxon>
        <taxon>Geovibrionaceae</taxon>
        <taxon>Geovibrio</taxon>
    </lineage>
</organism>
<sequence>MINDDILQKSEPEIDEETDVEIDISIDIEEEVVQIEVEDIKPDYNSEDLEVFKIYLNEISRYPVLTREEEVDLAKGIEQSDRAAKEMMIKCNLRLVVSIAKKYINRGMNLVDLVEEGNIGLLKAVEKFDYTKGFKFSTYATWWIRQAIERAIINQCRMVRIPVHMSENISKVLKVQADLQQKFGREPSILEISTAAKMPLSALKKVFDAIKQDTSLDMPVGGDESSTLHEFIADDEKYLDPYMKIESESKKDTIFKWLTFLSDNEREIIIRRYGLSGNDPETLEAIGADLGITRERVRQIEKRVLSKLRNLLKTKNISLEELL</sequence>
<dbReference type="InterPro" id="IPR013324">
    <property type="entry name" value="RNA_pol_sigma_r3/r4-like"/>
</dbReference>
<dbReference type="InterPro" id="IPR007627">
    <property type="entry name" value="RNA_pol_sigma70_r2"/>
</dbReference>
<dbReference type="Proteomes" id="UP000287502">
    <property type="component" value="Chromosome"/>
</dbReference>
<dbReference type="Pfam" id="PF04545">
    <property type="entry name" value="Sigma70_r4"/>
    <property type="match status" value="1"/>
</dbReference>
<keyword evidence="4" id="KW-0804">Transcription</keyword>
<dbReference type="OrthoDB" id="9809557at2"/>
<dbReference type="Pfam" id="PF00140">
    <property type="entry name" value="Sigma70_r1_2"/>
    <property type="match status" value="1"/>
</dbReference>
<dbReference type="InterPro" id="IPR050239">
    <property type="entry name" value="Sigma-70_RNA_pol_init_factors"/>
</dbReference>
<evidence type="ECO:0000256" key="4">
    <source>
        <dbReference type="ARBA" id="ARBA00023163"/>
    </source>
</evidence>
<keyword evidence="2" id="KW-0731">Sigma factor</keyword>
<dbReference type="KEGG" id="gtl:EP073_01260"/>
<dbReference type="GO" id="GO:0003677">
    <property type="term" value="F:DNA binding"/>
    <property type="evidence" value="ECO:0007669"/>
    <property type="project" value="UniProtKB-KW"/>
</dbReference>